<sequence>MKIICVGDSLTYGYPFGEKYSWTGIISGKKGWEMVNLGVNGESSGEILQRVRKHEYFKDGGSKIGSENKADKVTIMCGSNDFVYDLGGVNDVLANTLQMVLMAKDEGIRPVVMIPALCEPAQAREAWMDGLGVDYEKVNSQLLALGKELKAAKDRFDFELIDIQTGYEKYHKYVDGLHPTKEGYELIAQIVKEEL</sequence>
<dbReference type="EMBL" id="JADCKA010000015">
    <property type="protein sequence ID" value="MBE5036116.1"/>
    <property type="molecule type" value="Genomic_DNA"/>
</dbReference>
<dbReference type="RefSeq" id="WP_226385762.1">
    <property type="nucleotide sequence ID" value="NZ_JADCKA010000015.1"/>
</dbReference>
<name>A0ABR9QZ42_9FIRM</name>
<comment type="caution">
    <text evidence="1">The sequence shown here is derived from an EMBL/GenBank/DDBJ whole genome shotgun (WGS) entry which is preliminary data.</text>
</comment>
<keyword evidence="2" id="KW-1185">Reference proteome</keyword>
<dbReference type="PANTHER" id="PTHR30383:SF5">
    <property type="entry name" value="SGNH HYDROLASE-TYPE ESTERASE DOMAIN-CONTAINING PROTEIN"/>
    <property type="match status" value="1"/>
</dbReference>
<protein>
    <recommendedName>
        <fullName evidence="3">SGNH hydrolase-type esterase domain-containing protein</fullName>
    </recommendedName>
</protein>
<evidence type="ECO:0008006" key="3">
    <source>
        <dbReference type="Google" id="ProtNLM"/>
    </source>
</evidence>
<evidence type="ECO:0000313" key="1">
    <source>
        <dbReference type="EMBL" id="MBE5036116.1"/>
    </source>
</evidence>
<dbReference type="Proteomes" id="UP001516588">
    <property type="component" value="Unassembled WGS sequence"/>
</dbReference>
<dbReference type="InterPro" id="IPR001087">
    <property type="entry name" value="GDSL"/>
</dbReference>
<accession>A0ABR9QZ42</accession>
<evidence type="ECO:0000313" key="2">
    <source>
        <dbReference type="Proteomes" id="UP001516588"/>
    </source>
</evidence>
<proteinExistence type="predicted"/>
<dbReference type="InterPro" id="IPR051532">
    <property type="entry name" value="Ester_Hydrolysis_Enzymes"/>
</dbReference>
<gene>
    <name evidence="1" type="ORF">INF20_07505</name>
</gene>
<organism evidence="1 2">
    <name type="scientific">Gallibacter intestinalis</name>
    <dbReference type="NCBI Taxonomy" id="2779356"/>
    <lineage>
        <taxon>Bacteria</taxon>
        <taxon>Bacillati</taxon>
        <taxon>Bacillota</taxon>
        <taxon>Clostridia</taxon>
        <taxon>Eubacteriales</taxon>
        <taxon>Eubacteriaceae</taxon>
        <taxon>Gallibacter</taxon>
    </lineage>
</organism>
<dbReference type="PANTHER" id="PTHR30383">
    <property type="entry name" value="THIOESTERASE 1/PROTEASE 1/LYSOPHOSPHOLIPASE L1"/>
    <property type="match status" value="1"/>
</dbReference>
<dbReference type="Pfam" id="PF00657">
    <property type="entry name" value="Lipase_GDSL"/>
    <property type="match status" value="1"/>
</dbReference>
<reference evidence="1 2" key="1">
    <citation type="submission" date="2020-10" db="EMBL/GenBank/DDBJ databases">
        <title>ChiBAC.</title>
        <authorList>
            <person name="Zenner C."/>
            <person name="Hitch T.C.A."/>
            <person name="Clavel T."/>
        </authorList>
    </citation>
    <scope>NUCLEOTIDE SEQUENCE [LARGE SCALE GENOMIC DNA]</scope>
    <source>
        <strain evidence="1 2">DSM 108706</strain>
    </source>
</reference>